<name>A0A371D8R7_9APHY</name>
<feature type="compositionally biased region" description="Basic and acidic residues" evidence="1">
    <location>
        <begin position="293"/>
        <end position="309"/>
    </location>
</feature>
<protein>
    <submittedName>
        <fullName evidence="2">Uncharacterized protein</fullName>
    </submittedName>
</protein>
<keyword evidence="3" id="KW-1185">Reference proteome</keyword>
<proteinExistence type="predicted"/>
<evidence type="ECO:0000313" key="3">
    <source>
        <dbReference type="Proteomes" id="UP000256964"/>
    </source>
</evidence>
<evidence type="ECO:0000313" key="2">
    <source>
        <dbReference type="EMBL" id="RDX48921.1"/>
    </source>
</evidence>
<dbReference type="SUPFAM" id="SSF56601">
    <property type="entry name" value="beta-lactamase/transpeptidase-like"/>
    <property type="match status" value="1"/>
</dbReference>
<dbReference type="EMBL" id="KZ857408">
    <property type="protein sequence ID" value="RDX48921.1"/>
    <property type="molecule type" value="Genomic_DNA"/>
</dbReference>
<evidence type="ECO:0000256" key="1">
    <source>
        <dbReference type="SAM" id="MobiDB-lite"/>
    </source>
</evidence>
<dbReference type="STRING" id="139420.A0A371D8R7"/>
<sequence>MANVGRKSVMVENEDKNYARRALRLENQARGECSQWVSPALPALFCANAFGLCPQSLIPIPCTTWLRIPSTFGPPGALGIPMDDFVNFSNATALPAGVSELTLDTKVEALLPDVRKLKDDFSSKMTNFWNLLSNGSGLSFGKHSRYIHHGYEIRERWSYLNLVYLFLPRVITTLSGKTFQEFVKEGIFVSLNKPETTYNLTAAGQCGLMSQLFIFSGRCIPIIFQNPRAASVIAGAGGVISNMARGAATVLNQGVDPVLNTTIILGVRWDDDPAIHPWQIIAHDSGIPGLRQLADDPAQRTSRNDRPPECRSPSQYLVPMAVIDIVLGLNIYRLNRRTVDVTEPRQSRAS</sequence>
<gene>
    <name evidence="2" type="ORF">OH76DRAFT_1483423</name>
</gene>
<dbReference type="Proteomes" id="UP000256964">
    <property type="component" value="Unassembled WGS sequence"/>
</dbReference>
<accession>A0A371D8R7</accession>
<reference evidence="2 3" key="1">
    <citation type="journal article" date="2018" name="Biotechnol. Biofuels">
        <title>Integrative visual omics of the white-rot fungus Polyporus brumalis exposes the biotechnological potential of its oxidative enzymes for delignifying raw plant biomass.</title>
        <authorList>
            <person name="Miyauchi S."/>
            <person name="Rancon A."/>
            <person name="Drula E."/>
            <person name="Hage H."/>
            <person name="Chaduli D."/>
            <person name="Favel A."/>
            <person name="Grisel S."/>
            <person name="Henrissat B."/>
            <person name="Herpoel-Gimbert I."/>
            <person name="Ruiz-Duenas F.J."/>
            <person name="Chevret D."/>
            <person name="Hainaut M."/>
            <person name="Lin J."/>
            <person name="Wang M."/>
            <person name="Pangilinan J."/>
            <person name="Lipzen A."/>
            <person name="Lesage-Meessen L."/>
            <person name="Navarro D."/>
            <person name="Riley R."/>
            <person name="Grigoriev I.V."/>
            <person name="Zhou S."/>
            <person name="Raouche S."/>
            <person name="Rosso M.N."/>
        </authorList>
    </citation>
    <scope>NUCLEOTIDE SEQUENCE [LARGE SCALE GENOMIC DNA]</scope>
    <source>
        <strain evidence="2 3">BRFM 1820</strain>
    </source>
</reference>
<dbReference type="InterPro" id="IPR012338">
    <property type="entry name" value="Beta-lactam/transpept-like"/>
</dbReference>
<dbReference type="AlphaFoldDB" id="A0A371D8R7"/>
<organism evidence="2 3">
    <name type="scientific">Lentinus brumalis</name>
    <dbReference type="NCBI Taxonomy" id="2498619"/>
    <lineage>
        <taxon>Eukaryota</taxon>
        <taxon>Fungi</taxon>
        <taxon>Dikarya</taxon>
        <taxon>Basidiomycota</taxon>
        <taxon>Agaricomycotina</taxon>
        <taxon>Agaricomycetes</taxon>
        <taxon>Polyporales</taxon>
        <taxon>Polyporaceae</taxon>
        <taxon>Lentinus</taxon>
    </lineage>
</organism>
<feature type="region of interest" description="Disordered" evidence="1">
    <location>
        <begin position="292"/>
        <end position="313"/>
    </location>
</feature>
<dbReference type="OrthoDB" id="5946976at2759"/>
<dbReference type="Gene3D" id="3.40.710.10">
    <property type="entry name" value="DD-peptidase/beta-lactamase superfamily"/>
    <property type="match status" value="1"/>
</dbReference>